<accession>A0A1G9IQI6</accession>
<keyword evidence="3" id="KW-0808">Transferase</keyword>
<evidence type="ECO:0000259" key="2">
    <source>
        <dbReference type="PROSITE" id="PS50151"/>
    </source>
</evidence>
<dbReference type="GO" id="GO:0050897">
    <property type="term" value="F:cobalt ion binding"/>
    <property type="evidence" value="ECO:0007669"/>
    <property type="project" value="TreeGrafter"/>
</dbReference>
<dbReference type="Pfam" id="PF02151">
    <property type="entry name" value="UVR"/>
    <property type="match status" value="1"/>
</dbReference>
<dbReference type="OrthoDB" id="9788704at2"/>
<dbReference type="Proteomes" id="UP000198718">
    <property type="component" value="Unassembled WGS sequence"/>
</dbReference>
<dbReference type="InterPro" id="IPR001943">
    <property type="entry name" value="UVR_dom"/>
</dbReference>
<feature type="domain" description="UVR" evidence="2">
    <location>
        <begin position="130"/>
        <end position="165"/>
    </location>
</feature>
<proteinExistence type="predicted"/>
<dbReference type="GO" id="GO:0046870">
    <property type="term" value="F:cadmium ion binding"/>
    <property type="evidence" value="ECO:0007669"/>
    <property type="project" value="TreeGrafter"/>
</dbReference>
<dbReference type="GO" id="GO:0008270">
    <property type="term" value="F:zinc ion binding"/>
    <property type="evidence" value="ECO:0007669"/>
    <property type="project" value="TreeGrafter"/>
</dbReference>
<evidence type="ECO:0000313" key="4">
    <source>
        <dbReference type="Proteomes" id="UP000198718"/>
    </source>
</evidence>
<evidence type="ECO:0000256" key="1">
    <source>
        <dbReference type="SAM" id="Coils"/>
    </source>
</evidence>
<name>A0A1G9IQI6_9FIRM</name>
<dbReference type="PANTHER" id="PTHR38430">
    <property type="entry name" value="PROTEIN-ARGININE KINASE ACTIVATOR PROTEIN"/>
    <property type="match status" value="1"/>
</dbReference>
<dbReference type="RefSeq" id="WP_090554921.1">
    <property type="nucleotide sequence ID" value="NZ_FNFP01000012.1"/>
</dbReference>
<keyword evidence="4" id="KW-1185">Reference proteome</keyword>
<dbReference type="InterPro" id="IPR036876">
    <property type="entry name" value="UVR_dom_sf"/>
</dbReference>
<dbReference type="PANTHER" id="PTHR38430:SF1">
    <property type="entry name" value="PROTEIN-ARGININE KINASE ACTIVATOR PROTEIN"/>
    <property type="match status" value="1"/>
</dbReference>
<evidence type="ECO:0000313" key="3">
    <source>
        <dbReference type="EMBL" id="SDL27411.1"/>
    </source>
</evidence>
<reference evidence="3 4" key="1">
    <citation type="submission" date="2016-10" db="EMBL/GenBank/DDBJ databases">
        <authorList>
            <person name="de Groot N.N."/>
        </authorList>
    </citation>
    <scope>NUCLEOTIDE SEQUENCE [LARGE SCALE GENOMIC DNA]</scope>
    <source>
        <strain evidence="3 4">DSM 18346</strain>
    </source>
</reference>
<dbReference type="PROSITE" id="PS50151">
    <property type="entry name" value="UVR"/>
    <property type="match status" value="1"/>
</dbReference>
<keyword evidence="1" id="KW-0175">Coiled coil</keyword>
<gene>
    <name evidence="3" type="ORF">SAMN05660472_02923</name>
</gene>
<feature type="coiled-coil region" evidence="1">
    <location>
        <begin position="126"/>
        <end position="165"/>
    </location>
</feature>
<dbReference type="EMBL" id="FNFP01000012">
    <property type="protein sequence ID" value="SDL27411.1"/>
    <property type="molecule type" value="Genomic_DNA"/>
</dbReference>
<keyword evidence="3" id="KW-0418">Kinase</keyword>
<dbReference type="SUPFAM" id="SSF46600">
    <property type="entry name" value="C-terminal UvrC-binding domain of UvrB"/>
    <property type="match status" value="1"/>
</dbReference>
<dbReference type="Gene3D" id="4.10.860.10">
    <property type="entry name" value="UVR domain"/>
    <property type="match status" value="1"/>
</dbReference>
<dbReference type="GO" id="GO:1990170">
    <property type="term" value="P:stress response to cadmium ion"/>
    <property type="evidence" value="ECO:0007669"/>
    <property type="project" value="TreeGrafter"/>
</dbReference>
<dbReference type="AlphaFoldDB" id="A0A1G9IQI6"/>
<sequence>MTCDECKSRKATVHMTKIIQGKKEEIHLCEECAKTMETLNLENSFSIHNFLAGLLDMNQDPQLKHHYKEILQCNQCGTSYEGFRQMGRLSCDQCYKNFKEKLKPLIRKVHGNLHHTGKVPKRRGGIIRLKREVNQLKLQLKDAIEEQAFERAANLRDQIKDLQDKIEEM</sequence>
<dbReference type="InterPro" id="IPR025542">
    <property type="entry name" value="YacH"/>
</dbReference>
<dbReference type="STRING" id="393762.SAMN05660472_02923"/>
<organism evidence="3 4">
    <name type="scientific">Natronincola ferrireducens</name>
    <dbReference type="NCBI Taxonomy" id="393762"/>
    <lineage>
        <taxon>Bacteria</taxon>
        <taxon>Bacillati</taxon>
        <taxon>Bacillota</taxon>
        <taxon>Clostridia</taxon>
        <taxon>Peptostreptococcales</taxon>
        <taxon>Natronincolaceae</taxon>
        <taxon>Natronincola</taxon>
    </lineage>
</organism>
<protein>
    <submittedName>
        <fullName evidence="3">Protein-arginine kinase activator protein McsA</fullName>
    </submittedName>
</protein>
<dbReference type="PIRSF" id="PIRSF015034">
    <property type="entry name" value="YacH"/>
    <property type="match status" value="1"/>
</dbReference>
<dbReference type="GO" id="GO:1990169">
    <property type="term" value="P:stress response to copper ion"/>
    <property type="evidence" value="ECO:0007669"/>
    <property type="project" value="TreeGrafter"/>
</dbReference>
<dbReference type="GO" id="GO:0005507">
    <property type="term" value="F:copper ion binding"/>
    <property type="evidence" value="ECO:0007669"/>
    <property type="project" value="TreeGrafter"/>
</dbReference>
<dbReference type="GO" id="GO:0016301">
    <property type="term" value="F:kinase activity"/>
    <property type="evidence" value="ECO:0007669"/>
    <property type="project" value="UniProtKB-KW"/>
</dbReference>